<dbReference type="Proteomes" id="UP000258927">
    <property type="component" value="Chromosome"/>
</dbReference>
<dbReference type="GO" id="GO:0003955">
    <property type="term" value="F:NAD(P)H dehydrogenase (quinone) activity"/>
    <property type="evidence" value="ECO:0007669"/>
    <property type="project" value="TreeGrafter"/>
</dbReference>
<dbReference type="Gene3D" id="3.40.50.360">
    <property type="match status" value="1"/>
</dbReference>
<gene>
    <name evidence="4" type="ORF">MXMO3_00343</name>
</gene>
<organism evidence="4 5">
    <name type="scientific">Maritalea myrionectae</name>
    <dbReference type="NCBI Taxonomy" id="454601"/>
    <lineage>
        <taxon>Bacteria</taxon>
        <taxon>Pseudomonadati</taxon>
        <taxon>Pseudomonadota</taxon>
        <taxon>Alphaproteobacteria</taxon>
        <taxon>Hyphomicrobiales</taxon>
        <taxon>Devosiaceae</taxon>
        <taxon>Maritalea</taxon>
    </lineage>
</organism>
<dbReference type="GO" id="GO:0005829">
    <property type="term" value="C:cytosol"/>
    <property type="evidence" value="ECO:0007669"/>
    <property type="project" value="TreeGrafter"/>
</dbReference>
<dbReference type="RefSeq" id="WP_117394738.1">
    <property type="nucleotide sequence ID" value="NZ_CP021330.1"/>
</dbReference>
<dbReference type="AlphaFoldDB" id="A0A2R4MA62"/>
<keyword evidence="5" id="KW-1185">Reference proteome</keyword>
<evidence type="ECO:0000259" key="3">
    <source>
        <dbReference type="Pfam" id="PF02525"/>
    </source>
</evidence>
<dbReference type="InterPro" id="IPR003680">
    <property type="entry name" value="Flavodoxin_fold"/>
</dbReference>
<dbReference type="EMBL" id="CP021330">
    <property type="protein sequence ID" value="AVX02890.1"/>
    <property type="molecule type" value="Genomic_DNA"/>
</dbReference>
<evidence type="ECO:0000313" key="4">
    <source>
        <dbReference type="EMBL" id="AVX02890.1"/>
    </source>
</evidence>
<evidence type="ECO:0000256" key="2">
    <source>
        <dbReference type="ARBA" id="ARBA00023002"/>
    </source>
</evidence>
<dbReference type="STRING" id="1122213.GCA_000423365_03055"/>
<feature type="domain" description="Flavodoxin-like fold" evidence="3">
    <location>
        <begin position="1"/>
        <end position="180"/>
    </location>
</feature>
<proteinExistence type="inferred from homology"/>
<dbReference type="Pfam" id="PF02525">
    <property type="entry name" value="Flavodoxin_2"/>
    <property type="match status" value="1"/>
</dbReference>
<dbReference type="InterPro" id="IPR029039">
    <property type="entry name" value="Flavoprotein-like_sf"/>
</dbReference>
<dbReference type="KEGG" id="mmyr:MXMO3_00343"/>
<name>A0A2R4MA62_9HYPH</name>
<dbReference type="PANTHER" id="PTHR10204:SF34">
    <property type="entry name" value="NAD(P)H DEHYDROGENASE [QUINONE] 1 ISOFORM 1"/>
    <property type="match status" value="1"/>
</dbReference>
<evidence type="ECO:0000256" key="1">
    <source>
        <dbReference type="ARBA" id="ARBA00006252"/>
    </source>
</evidence>
<dbReference type="SUPFAM" id="SSF52218">
    <property type="entry name" value="Flavoproteins"/>
    <property type="match status" value="1"/>
</dbReference>
<protein>
    <submittedName>
        <fullName evidence="4">NAD(P)H dehydrogenase (Quinone)</fullName>
    </submittedName>
</protein>
<accession>A0A2R4MA62</accession>
<evidence type="ECO:0000313" key="5">
    <source>
        <dbReference type="Proteomes" id="UP000258927"/>
    </source>
</evidence>
<keyword evidence="2" id="KW-0560">Oxidoreductase</keyword>
<reference evidence="4 5" key="1">
    <citation type="submission" date="2017-05" db="EMBL/GenBank/DDBJ databases">
        <title>Genome Analysis of Maritalea myrionectae HL2708#5.</title>
        <authorList>
            <consortium name="Cotde Inc.-PKNU"/>
            <person name="Jang D."/>
            <person name="Oh H.-M."/>
        </authorList>
    </citation>
    <scope>NUCLEOTIDE SEQUENCE [LARGE SCALE GENOMIC DNA]</scope>
    <source>
        <strain evidence="4 5">HL2708#5</strain>
    </source>
</reference>
<comment type="similarity">
    <text evidence="1">Belongs to the NAD(P)H dehydrogenase (quinone) family.</text>
</comment>
<dbReference type="InterPro" id="IPR051545">
    <property type="entry name" value="NAD(P)H_dehydrogenase_qn"/>
</dbReference>
<sequence length="199" mass="22126">MNIVIISGHPRADSFTHALAQSYQHGAEAGGAKAYLFSLSQGNLNTGPMVSGPSKENWNNEISALWTAIKQADHIVVAHPLWWGSMPAELKNLFDRLLLPNLAYSYKEGSPLPIGHLKGKSAEVIMTSDTPDWYYRLAYGKAQTKLMKNQILKFVGLKPLRFTHISPIHNMPAPKRQMHLNKIADMAKKFVAKHKKSAA</sequence>
<dbReference type="PANTHER" id="PTHR10204">
    <property type="entry name" value="NAD P H OXIDOREDUCTASE-RELATED"/>
    <property type="match status" value="1"/>
</dbReference>